<dbReference type="RefSeq" id="WP_046355472.1">
    <property type="nucleotide sequence ID" value="NZ_AUXW01000138.1"/>
</dbReference>
<name>A0A0F6AFP6_9GAMM</name>
<protein>
    <recommendedName>
        <fullName evidence="3">Virulence factor Evf domain-containing protein</fullName>
    </recommendedName>
</protein>
<dbReference type="PATRIC" id="fig|1129367.4.peg.1761"/>
<evidence type="ECO:0000313" key="2">
    <source>
        <dbReference type="Proteomes" id="UP000033434"/>
    </source>
</evidence>
<dbReference type="EMBL" id="AUXW01000138">
    <property type="protein sequence ID" value="KKE84204.1"/>
    <property type="molecule type" value="Genomic_DNA"/>
</dbReference>
<proteinExistence type="predicted"/>
<reference evidence="1 2" key="1">
    <citation type="journal article" date="2015" name="BMC Genomics">
        <title>Genome mining reveals unlocked bioactive potential of marine Gram-negative bacteria.</title>
        <authorList>
            <person name="Machado H."/>
            <person name="Sonnenschein E.C."/>
            <person name="Melchiorsen J."/>
            <person name="Gram L."/>
        </authorList>
    </citation>
    <scope>NUCLEOTIDE SEQUENCE [LARGE SCALE GENOMIC DNA]</scope>
    <source>
        <strain evidence="1 2">S4054</strain>
    </source>
</reference>
<evidence type="ECO:0000313" key="1">
    <source>
        <dbReference type="EMBL" id="KKE84204.1"/>
    </source>
</evidence>
<organism evidence="1 2">
    <name type="scientific">Pseudoalteromonas luteoviolacea S4054</name>
    <dbReference type="NCBI Taxonomy" id="1129367"/>
    <lineage>
        <taxon>Bacteria</taxon>
        <taxon>Pseudomonadati</taxon>
        <taxon>Pseudomonadota</taxon>
        <taxon>Gammaproteobacteria</taxon>
        <taxon>Alteromonadales</taxon>
        <taxon>Pseudoalteromonadaceae</taxon>
        <taxon>Pseudoalteromonas</taxon>
    </lineage>
</organism>
<sequence>MENQTNFTDFLFDSASERYEKEHPSYDHQVAFLKASTSLEEFLLEDHDQYVPGGNNVENTSSDSKTNVQKGTDAVEKFQAKSSPSEEEINELADAFIKHPSSAVSTLLNAARSAAGWNPVSGDTKESALGFKKYTDIISRITLLTISEASSEELRYEESNYNQLIDMITDTLSGIFEGSTKKIKSSLVDLAKACTSQSNTENTATVFSQNEVTTENSGKKVSYSIAYTFMKMELSHQSGKSAPADKFKEETLTVGAKFDFDVDTFTNAQAKKLARLKLGVSTLEQFVEATTTPEAPKPIKFCLDSVEGEPA</sequence>
<evidence type="ECO:0008006" key="3">
    <source>
        <dbReference type="Google" id="ProtNLM"/>
    </source>
</evidence>
<dbReference type="Proteomes" id="UP000033434">
    <property type="component" value="Unassembled WGS sequence"/>
</dbReference>
<accession>A0A0F6AFP6</accession>
<gene>
    <name evidence="1" type="ORF">N479_09910</name>
</gene>
<comment type="caution">
    <text evidence="1">The sequence shown here is derived from an EMBL/GenBank/DDBJ whole genome shotgun (WGS) entry which is preliminary data.</text>
</comment>
<dbReference type="AlphaFoldDB" id="A0A0F6AFP6"/>